<dbReference type="AlphaFoldDB" id="A0A4R2N1Q6"/>
<comment type="caution">
    <text evidence="2">The sequence shown here is derived from an EMBL/GenBank/DDBJ whole genome shotgun (WGS) entry which is preliminary data.</text>
</comment>
<name>A0A4R2N1Q6_9PAST</name>
<reference evidence="2 3" key="1">
    <citation type="submission" date="2019-03" db="EMBL/GenBank/DDBJ databases">
        <title>Genomic Encyclopedia of Type Strains, Phase IV (KMG-IV): sequencing the most valuable type-strain genomes for metagenomic binning, comparative biology and taxonomic classification.</title>
        <authorList>
            <person name="Goeker M."/>
        </authorList>
    </citation>
    <scope>NUCLEOTIDE SEQUENCE [LARGE SCALE GENOMIC DNA]</scope>
    <source>
        <strain evidence="2 3">DSM 28231</strain>
    </source>
</reference>
<accession>A0A4R2N1Q6</accession>
<evidence type="ECO:0000313" key="2">
    <source>
        <dbReference type="EMBL" id="TCP13480.1"/>
    </source>
</evidence>
<feature type="transmembrane region" description="Helical" evidence="1">
    <location>
        <begin position="19"/>
        <end position="44"/>
    </location>
</feature>
<sequence length="179" mass="20784">MKCDDKSCSTTKSKSDTGFHFPCCMCLFVILFFMTMPFMQWITAEITTPIRQMMIGDKGIQIYLKPEEWRELRGITTIPPKIEGPLDNFYYLGWEGGEYDDVSFPKFIEVEGIKYEANYIDKKTRVILYYATKYNELPYFWTLGTSYRLFYDPIIHKIIASSEDAFGEYPTPLAGGGKL</sequence>
<dbReference type="RefSeq" id="WP_132023075.1">
    <property type="nucleotide sequence ID" value="NZ_CP016605.1"/>
</dbReference>
<gene>
    <name evidence="2" type="ORF">EV697_102366</name>
</gene>
<dbReference type="OrthoDB" id="5677056at2"/>
<protein>
    <submittedName>
        <fullName evidence="2">Uncharacterized protein</fullName>
    </submittedName>
</protein>
<evidence type="ECO:0000256" key="1">
    <source>
        <dbReference type="SAM" id="Phobius"/>
    </source>
</evidence>
<keyword evidence="1" id="KW-0812">Transmembrane</keyword>
<organism evidence="2 3">
    <name type="scientific">Bisgaardia hudsonensis</name>
    <dbReference type="NCBI Taxonomy" id="109472"/>
    <lineage>
        <taxon>Bacteria</taxon>
        <taxon>Pseudomonadati</taxon>
        <taxon>Pseudomonadota</taxon>
        <taxon>Gammaproteobacteria</taxon>
        <taxon>Pasteurellales</taxon>
        <taxon>Pasteurellaceae</taxon>
        <taxon>Bisgaardia</taxon>
    </lineage>
</organism>
<evidence type="ECO:0000313" key="3">
    <source>
        <dbReference type="Proteomes" id="UP000294841"/>
    </source>
</evidence>
<proteinExistence type="predicted"/>
<keyword evidence="1" id="KW-0472">Membrane</keyword>
<dbReference type="Proteomes" id="UP000294841">
    <property type="component" value="Unassembled WGS sequence"/>
</dbReference>
<dbReference type="EMBL" id="SLXI01000002">
    <property type="protein sequence ID" value="TCP13480.1"/>
    <property type="molecule type" value="Genomic_DNA"/>
</dbReference>
<keyword evidence="1" id="KW-1133">Transmembrane helix</keyword>
<keyword evidence="3" id="KW-1185">Reference proteome</keyword>